<dbReference type="OrthoDB" id="5829758at2759"/>
<evidence type="ECO:0000256" key="9">
    <source>
        <dbReference type="ARBA" id="ARBA00022840"/>
    </source>
</evidence>
<keyword evidence="7" id="KW-0418">Kinase</keyword>
<dbReference type="PANTHER" id="PTHR11242">
    <property type="entry name" value="ARYL HYDROCARBON RECEPTOR INTERACTING PROTEIN RELATED"/>
    <property type="match status" value="1"/>
</dbReference>
<evidence type="ECO:0000256" key="7">
    <source>
        <dbReference type="ARBA" id="ARBA00022777"/>
    </source>
</evidence>
<evidence type="ECO:0000256" key="2">
    <source>
        <dbReference type="ARBA" id="ARBA00022490"/>
    </source>
</evidence>
<keyword evidence="9" id="KW-0067">ATP-binding</keyword>
<evidence type="ECO:0000256" key="10">
    <source>
        <dbReference type="SAM" id="MobiDB-lite"/>
    </source>
</evidence>
<name>A0A9F5J7G8_PYTBI</name>
<dbReference type="InterPro" id="IPR046357">
    <property type="entry name" value="PPIase_dom_sf"/>
</dbReference>
<dbReference type="SUPFAM" id="SSF54534">
    <property type="entry name" value="FKBP-like"/>
    <property type="match status" value="1"/>
</dbReference>
<dbReference type="SUPFAM" id="SSF48452">
    <property type="entry name" value="TPR-like"/>
    <property type="match status" value="1"/>
</dbReference>
<dbReference type="FunFam" id="1.25.40.10:FF:000052">
    <property type="entry name" value="Aryl-hydrocarbon-interacting protein-like 1"/>
    <property type="match status" value="1"/>
</dbReference>
<keyword evidence="6" id="KW-0547">Nucleotide-binding</keyword>
<dbReference type="GO" id="GO:0005524">
    <property type="term" value="F:ATP binding"/>
    <property type="evidence" value="ECO:0007669"/>
    <property type="project" value="UniProtKB-KW"/>
</dbReference>
<evidence type="ECO:0000313" key="13">
    <source>
        <dbReference type="RefSeq" id="XP_025026506.1"/>
    </source>
</evidence>
<dbReference type="InterPro" id="IPR039663">
    <property type="entry name" value="AIP/AIPL1/TTC9"/>
</dbReference>
<feature type="region of interest" description="Disordered" evidence="10">
    <location>
        <begin position="657"/>
        <end position="680"/>
    </location>
</feature>
<dbReference type="PANTHER" id="PTHR11242:SF1">
    <property type="entry name" value="PPIASE FKBP-TYPE DOMAIN-CONTAINING PROTEIN"/>
    <property type="match status" value="1"/>
</dbReference>
<keyword evidence="8" id="KW-0802">TPR repeat</keyword>
<proteinExistence type="predicted"/>
<dbReference type="Gene3D" id="3.10.50.40">
    <property type="match status" value="1"/>
</dbReference>
<keyword evidence="12" id="KW-1185">Reference proteome</keyword>
<reference evidence="13" key="1">
    <citation type="submission" date="2025-08" db="UniProtKB">
        <authorList>
            <consortium name="RefSeq"/>
        </authorList>
    </citation>
    <scope>IDENTIFICATION</scope>
    <source>
        <tissue evidence="13">Liver</tissue>
    </source>
</reference>
<evidence type="ECO:0000256" key="3">
    <source>
        <dbReference type="ARBA" id="ARBA00022527"/>
    </source>
</evidence>
<dbReference type="GO" id="GO:0003755">
    <property type="term" value="F:peptidyl-prolyl cis-trans isomerase activity"/>
    <property type="evidence" value="ECO:0007669"/>
    <property type="project" value="InterPro"/>
</dbReference>
<dbReference type="Gene3D" id="1.25.40.10">
    <property type="entry name" value="Tetratricopeptide repeat domain"/>
    <property type="match status" value="1"/>
</dbReference>
<dbReference type="InterPro" id="IPR056277">
    <property type="entry name" value="PPIase_AIP"/>
</dbReference>
<dbReference type="RefSeq" id="XP_025026506.1">
    <property type="nucleotide sequence ID" value="XM_025170738.1"/>
</dbReference>
<evidence type="ECO:0000259" key="11">
    <source>
        <dbReference type="PROSITE" id="PS51285"/>
    </source>
</evidence>
<keyword evidence="3" id="KW-0723">Serine/threonine-protein kinase</keyword>
<dbReference type="GO" id="GO:0005737">
    <property type="term" value="C:cytoplasm"/>
    <property type="evidence" value="ECO:0007669"/>
    <property type="project" value="UniProtKB-SubCell"/>
</dbReference>
<feature type="domain" description="AGC-kinase C-terminal" evidence="11">
    <location>
        <begin position="680"/>
        <end position="758"/>
    </location>
</feature>
<accession>A0A9F5J7G8</accession>
<keyword evidence="2" id="KW-0963">Cytoplasm</keyword>
<feature type="region of interest" description="Disordered" evidence="10">
    <location>
        <begin position="331"/>
        <end position="379"/>
    </location>
</feature>
<organism evidence="12 13">
    <name type="scientific">Python bivittatus</name>
    <name type="common">Burmese python</name>
    <name type="synonym">Python molurus bivittatus</name>
    <dbReference type="NCBI Taxonomy" id="176946"/>
    <lineage>
        <taxon>Eukaryota</taxon>
        <taxon>Metazoa</taxon>
        <taxon>Chordata</taxon>
        <taxon>Craniata</taxon>
        <taxon>Vertebrata</taxon>
        <taxon>Euteleostomi</taxon>
        <taxon>Lepidosauria</taxon>
        <taxon>Squamata</taxon>
        <taxon>Bifurcata</taxon>
        <taxon>Unidentata</taxon>
        <taxon>Episquamata</taxon>
        <taxon>Toxicofera</taxon>
        <taxon>Serpentes</taxon>
        <taxon>Henophidia</taxon>
        <taxon>Pythonidae</taxon>
        <taxon>Python</taxon>
    </lineage>
</organism>
<evidence type="ECO:0000256" key="5">
    <source>
        <dbReference type="ARBA" id="ARBA00022737"/>
    </source>
</evidence>
<dbReference type="OMA" id="EGHCETE"/>
<dbReference type="GO" id="GO:0004674">
    <property type="term" value="F:protein serine/threonine kinase activity"/>
    <property type="evidence" value="ECO:0007669"/>
    <property type="project" value="UniProtKB-KW"/>
</dbReference>
<dbReference type="KEGG" id="pbi:112541400"/>
<evidence type="ECO:0000256" key="4">
    <source>
        <dbReference type="ARBA" id="ARBA00022679"/>
    </source>
</evidence>
<keyword evidence="4" id="KW-0808">Transferase</keyword>
<dbReference type="PROSITE" id="PS51285">
    <property type="entry name" value="AGC_KINASE_CTER"/>
    <property type="match status" value="1"/>
</dbReference>
<dbReference type="Pfam" id="PF23322">
    <property type="entry name" value="PPIase_AIP"/>
    <property type="match status" value="1"/>
</dbReference>
<feature type="compositionally biased region" description="Basic and acidic residues" evidence="10">
    <location>
        <begin position="657"/>
        <end position="670"/>
    </location>
</feature>
<dbReference type="InterPro" id="IPR000961">
    <property type="entry name" value="AGC-kinase_C"/>
</dbReference>
<keyword evidence="5" id="KW-0677">Repeat</keyword>
<dbReference type="Proteomes" id="UP000695026">
    <property type="component" value="Unplaced"/>
</dbReference>
<feature type="region of interest" description="Disordered" evidence="10">
    <location>
        <begin position="800"/>
        <end position="830"/>
    </location>
</feature>
<evidence type="ECO:0000256" key="1">
    <source>
        <dbReference type="ARBA" id="ARBA00004496"/>
    </source>
</evidence>
<dbReference type="GeneID" id="112541400"/>
<gene>
    <name evidence="13" type="primary">LOC112541400</name>
</gene>
<protein>
    <submittedName>
        <fullName evidence="13">Uncharacterized protein LOC112541400</fullName>
    </submittedName>
</protein>
<evidence type="ECO:0000256" key="8">
    <source>
        <dbReference type="ARBA" id="ARBA00022803"/>
    </source>
</evidence>
<dbReference type="InterPro" id="IPR011990">
    <property type="entry name" value="TPR-like_helical_dom_sf"/>
</dbReference>
<evidence type="ECO:0000256" key="6">
    <source>
        <dbReference type="ARBA" id="ARBA00022741"/>
    </source>
</evidence>
<dbReference type="AlphaFoldDB" id="A0A9F5J7G8"/>
<feature type="compositionally biased region" description="Polar residues" evidence="10">
    <location>
        <begin position="350"/>
        <end position="363"/>
    </location>
</feature>
<comment type="subcellular location">
    <subcellularLocation>
        <location evidence="1">Cytoplasm</location>
    </subcellularLocation>
</comment>
<sequence length="842" mass="95565">MEETYLLNVEGVKKKILHGGYGRLPDFQEGSKITFHFQTLKDDFERTVIDDSRNTGVPMEIIVGKMFKIEIWETLLTSMRINEVAEFWCDAVHTGMYALVSKGLRKIAEGKDPLQGQKHQCGIGNMFDYHSTGYEDLDELQRTPQPLIFIMELFKVEDPSSYKRDTWAMNNEEKLAAVPKLHTEGNRLVLSRKFKEASEKYQEAIICLRNLQVTEKPWEEGWLKLENLITPLVLNYCQCQLELGEYYEVLEHTTAILQKNNENVKAYFKRAKAHAAVWNEKEARADFLRVAQLDSSLTAAVRKELKVLGERMRWKHMEDRKRYRDLFQQPLSKGESEVSEESSVEKQEQAGNGLTAEQEQNNPEALKHKRGLGARKRETDQGNVVEEVKGLLVKVGEREREDFVPQKKIEETVTAKQIGIQGEQRERQLFPDSGNCMVESSENEQELGLGLEEPKLEVEAAEMNSEAWDQNGERDFATLTGKQDLRATHSLDQMTVKPMNDTEEGSTEGHCETEASIGLEIFTRKGQYEGRCENRETEAHYLHRKQANVSFGSEHGKEGMRAKSFEEEDCSQVQQEKSKRGMEVSNELDLLEETALRKEKGDIGDNSKPEKKLCGYEASPSCYEANPEGRVPVIEDCGKGIISHSVEVETTLREVRDNHKEKVGSDKEGINTEDTSTTQEKIEWDELGLKYFEAELIPSTETENSKIGPQGTTSDTKQVDLQVTWEDPEKRGATEQIWGEEPFGGFKMSEMEHGDMHDTALSMSCAEEKRHMFCSGEIAGLEIAGRWDISLPGQTALKQEETGFQEGKWSESDGIREPVTQAFGPGQSEDLITFAEEASSTS</sequence>
<evidence type="ECO:0000313" key="12">
    <source>
        <dbReference type="Proteomes" id="UP000695026"/>
    </source>
</evidence>